<organism evidence="2 3">
    <name type="scientific">Humicola insolens</name>
    <name type="common">Soft-rot fungus</name>
    <dbReference type="NCBI Taxonomy" id="85995"/>
    <lineage>
        <taxon>Eukaryota</taxon>
        <taxon>Fungi</taxon>
        <taxon>Dikarya</taxon>
        <taxon>Ascomycota</taxon>
        <taxon>Pezizomycotina</taxon>
        <taxon>Sordariomycetes</taxon>
        <taxon>Sordariomycetidae</taxon>
        <taxon>Sordariales</taxon>
        <taxon>Chaetomiaceae</taxon>
        <taxon>Mycothermus</taxon>
    </lineage>
</organism>
<dbReference type="EMBL" id="JAZGSY010000110">
    <property type="protein sequence ID" value="KAL1840497.1"/>
    <property type="molecule type" value="Genomic_DNA"/>
</dbReference>
<dbReference type="NCBIfam" id="TIGR01571">
    <property type="entry name" value="A_thal_Cys_rich"/>
    <property type="match status" value="1"/>
</dbReference>
<name>A0ABR3VG60_HUMIN</name>
<accession>A0ABR3VG60</accession>
<keyword evidence="3" id="KW-1185">Reference proteome</keyword>
<comment type="caution">
    <text evidence="2">The sequence shown here is derived from an EMBL/GenBank/DDBJ whole genome shotgun (WGS) entry which is preliminary data.</text>
</comment>
<proteinExistence type="predicted"/>
<evidence type="ECO:0000313" key="3">
    <source>
        <dbReference type="Proteomes" id="UP001583172"/>
    </source>
</evidence>
<evidence type="ECO:0000313" key="2">
    <source>
        <dbReference type="EMBL" id="KAL1840497.1"/>
    </source>
</evidence>
<evidence type="ECO:0000256" key="1">
    <source>
        <dbReference type="SAM" id="MobiDB-lite"/>
    </source>
</evidence>
<feature type="compositionally biased region" description="Low complexity" evidence="1">
    <location>
        <begin position="178"/>
        <end position="189"/>
    </location>
</feature>
<dbReference type="Pfam" id="PF04749">
    <property type="entry name" value="PLAC8"/>
    <property type="match status" value="1"/>
</dbReference>
<feature type="region of interest" description="Disordered" evidence="1">
    <location>
        <begin position="178"/>
        <end position="201"/>
    </location>
</feature>
<protein>
    <submittedName>
        <fullName evidence="2">Uncharacterized protein</fullName>
    </submittedName>
</protein>
<dbReference type="InterPro" id="IPR006461">
    <property type="entry name" value="PLAC_motif_containing"/>
</dbReference>
<gene>
    <name evidence="2" type="ORF">VTJ49DRAFT_410</name>
</gene>
<reference evidence="2 3" key="1">
    <citation type="journal article" date="2024" name="Commun. Biol.">
        <title>Comparative genomic analysis of thermophilic fungi reveals convergent evolutionary adaptations and gene losses.</title>
        <authorList>
            <person name="Steindorff A.S."/>
            <person name="Aguilar-Pontes M.V."/>
            <person name="Robinson A.J."/>
            <person name="Andreopoulos B."/>
            <person name="LaButti K."/>
            <person name="Kuo A."/>
            <person name="Mondo S."/>
            <person name="Riley R."/>
            <person name="Otillar R."/>
            <person name="Haridas S."/>
            <person name="Lipzen A."/>
            <person name="Grimwood J."/>
            <person name="Schmutz J."/>
            <person name="Clum A."/>
            <person name="Reid I.D."/>
            <person name="Moisan M.C."/>
            <person name="Butler G."/>
            <person name="Nguyen T.T.M."/>
            <person name="Dewar K."/>
            <person name="Conant G."/>
            <person name="Drula E."/>
            <person name="Henrissat B."/>
            <person name="Hansel C."/>
            <person name="Singer S."/>
            <person name="Hutchinson M.I."/>
            <person name="de Vries R.P."/>
            <person name="Natvig D.O."/>
            <person name="Powell A.J."/>
            <person name="Tsang A."/>
            <person name="Grigoriev I.V."/>
        </authorList>
    </citation>
    <scope>NUCLEOTIDE SEQUENCE [LARGE SCALE GENOMIC DNA]</scope>
    <source>
        <strain evidence="2 3">CBS 620.91</strain>
    </source>
</reference>
<dbReference type="Proteomes" id="UP001583172">
    <property type="component" value="Unassembled WGS sequence"/>
</dbReference>
<feature type="region of interest" description="Disordered" evidence="1">
    <location>
        <begin position="1"/>
        <end position="33"/>
    </location>
</feature>
<feature type="compositionally biased region" description="Low complexity" evidence="1">
    <location>
        <begin position="1"/>
        <end position="23"/>
    </location>
</feature>
<dbReference type="PANTHER" id="PTHR15907">
    <property type="entry name" value="DUF614 FAMILY PROTEIN-RELATED"/>
    <property type="match status" value="1"/>
</dbReference>
<sequence>MSDQQQQQQQQPITTAAPATPAAPAKPSPINPEDVAHWSARFNEVLAKPSETFNSKSPQGAQPWYHSFFNCLAPIETCLLSWCCPCVVFGRTHHRLHRNADLQGWEPVNASCLMMWASGCVCLHWLPVAMQRAEIRTKHNLQGDFLTDVALACCCGCCNIAQADKEAEYREKLLAGNQGQQQGYQAPAGMSYPAQGEGKTQ</sequence>